<reference evidence="2 3" key="1">
    <citation type="submission" date="2023-07" db="EMBL/GenBank/DDBJ databases">
        <title>Genomic Encyclopedia of Type Strains, Phase IV (KMG-IV): sequencing the most valuable type-strain genomes for metagenomic binning, comparative biology and taxonomic classification.</title>
        <authorList>
            <person name="Goeker M."/>
        </authorList>
    </citation>
    <scope>NUCLEOTIDE SEQUENCE [LARGE SCALE GENOMIC DNA]</scope>
    <source>
        <strain evidence="2 3">DSM 46876</strain>
    </source>
</reference>
<feature type="compositionally biased region" description="Polar residues" evidence="1">
    <location>
        <begin position="35"/>
        <end position="64"/>
    </location>
</feature>
<proteinExistence type="predicted"/>
<gene>
    <name evidence="2" type="ORF">J2Z48_002743</name>
</gene>
<keyword evidence="3" id="KW-1185">Reference proteome</keyword>
<accession>A0AAJ1WT88</accession>
<dbReference type="EMBL" id="JAUSUV010000013">
    <property type="protein sequence ID" value="MDQ0418540.1"/>
    <property type="molecule type" value="Genomic_DNA"/>
</dbReference>
<dbReference type="AlphaFoldDB" id="A0AAJ1WT88"/>
<feature type="region of interest" description="Disordered" evidence="1">
    <location>
        <begin position="32"/>
        <end position="64"/>
    </location>
</feature>
<evidence type="ECO:0000313" key="2">
    <source>
        <dbReference type="EMBL" id="MDQ0418540.1"/>
    </source>
</evidence>
<evidence type="ECO:0000313" key="3">
    <source>
        <dbReference type="Proteomes" id="UP001238450"/>
    </source>
</evidence>
<name>A0AAJ1WT88_9BACL</name>
<organism evidence="2 3">
    <name type="scientific">Croceifilum oryzae</name>
    <dbReference type="NCBI Taxonomy" id="1553429"/>
    <lineage>
        <taxon>Bacteria</taxon>
        <taxon>Bacillati</taxon>
        <taxon>Bacillota</taxon>
        <taxon>Bacilli</taxon>
        <taxon>Bacillales</taxon>
        <taxon>Thermoactinomycetaceae</taxon>
        <taxon>Croceifilum</taxon>
    </lineage>
</organism>
<evidence type="ECO:0000256" key="1">
    <source>
        <dbReference type="SAM" id="MobiDB-lite"/>
    </source>
</evidence>
<dbReference type="Proteomes" id="UP001238450">
    <property type="component" value="Unassembled WGS sequence"/>
</dbReference>
<sequence>MSLLWKLVRGMYLITAQIVSLRGCEKASPLRHSSLRASGKNSQSTLKHLPQNTLASNSCAKQAH</sequence>
<protein>
    <submittedName>
        <fullName evidence="2">Uncharacterized protein</fullName>
    </submittedName>
</protein>
<comment type="caution">
    <text evidence="2">The sequence shown here is derived from an EMBL/GenBank/DDBJ whole genome shotgun (WGS) entry which is preliminary data.</text>
</comment>